<name>H3KCW9_9BURK</name>
<gene>
    <name evidence="2" type="ORF">HMPREF9440_00574</name>
</gene>
<evidence type="ECO:0000313" key="2">
    <source>
        <dbReference type="EMBL" id="EHY32048.1"/>
    </source>
</evidence>
<dbReference type="EMBL" id="AFBQ01000066">
    <property type="protein sequence ID" value="EHY32048.1"/>
    <property type="molecule type" value="Genomic_DNA"/>
</dbReference>
<dbReference type="HOGENOM" id="CLU_2940144_0_0_4"/>
<evidence type="ECO:0000256" key="1">
    <source>
        <dbReference type="SAM" id="MobiDB-lite"/>
    </source>
</evidence>
<feature type="region of interest" description="Disordered" evidence="1">
    <location>
        <begin position="36"/>
        <end position="60"/>
    </location>
</feature>
<keyword evidence="3" id="KW-1185">Reference proteome</keyword>
<evidence type="ECO:0000313" key="3">
    <source>
        <dbReference type="Proteomes" id="UP000004956"/>
    </source>
</evidence>
<organism evidence="2 3">
    <name type="scientific">Sutterella parvirubra YIT 11816</name>
    <dbReference type="NCBI Taxonomy" id="762967"/>
    <lineage>
        <taxon>Bacteria</taxon>
        <taxon>Pseudomonadati</taxon>
        <taxon>Pseudomonadota</taxon>
        <taxon>Betaproteobacteria</taxon>
        <taxon>Burkholderiales</taxon>
        <taxon>Sutterellaceae</taxon>
        <taxon>Sutterella</taxon>
    </lineage>
</organism>
<protein>
    <submittedName>
        <fullName evidence="2">Uncharacterized protein</fullName>
    </submittedName>
</protein>
<dbReference type="Proteomes" id="UP000004956">
    <property type="component" value="Unassembled WGS sequence"/>
</dbReference>
<sequence>MKFLHDGGFLKDAGKSAGIGFRAGLGKTRIRTEWVRDLPNEKRRASRRRTRRSSSTQKSF</sequence>
<dbReference type="AlphaFoldDB" id="H3KCW9"/>
<reference evidence="2 3" key="1">
    <citation type="submission" date="2011-11" db="EMBL/GenBank/DDBJ databases">
        <authorList>
            <person name="Weinstock G."/>
            <person name="Sodergren E."/>
            <person name="Clifton S."/>
            <person name="Fulton L."/>
            <person name="Fulton B."/>
            <person name="Courtney L."/>
            <person name="Fronick C."/>
            <person name="Harrison M."/>
            <person name="Strong C."/>
            <person name="Farmer C."/>
            <person name="Delahaunty K."/>
            <person name="Markovic C."/>
            <person name="Hall O."/>
            <person name="Minx P."/>
            <person name="Tomlinson C."/>
            <person name="Mitreva M."/>
            <person name="Hou S."/>
            <person name="Chen J."/>
            <person name="Wollam A."/>
            <person name="Pepin K.H."/>
            <person name="Johnson M."/>
            <person name="Bhonagiri V."/>
            <person name="Zhang X."/>
            <person name="Suruliraj S."/>
            <person name="Warren W."/>
            <person name="Chinwalla A."/>
            <person name="Mardis E.R."/>
            <person name="Wilson R.K."/>
        </authorList>
    </citation>
    <scope>NUCLEOTIDE SEQUENCE [LARGE SCALE GENOMIC DNA]</scope>
    <source>
        <strain evidence="2 3">YIT 11816</strain>
    </source>
</reference>
<accession>H3KCW9</accession>
<proteinExistence type="predicted"/>
<comment type="caution">
    <text evidence="2">The sequence shown here is derived from an EMBL/GenBank/DDBJ whole genome shotgun (WGS) entry which is preliminary data.</text>
</comment>